<feature type="domain" description="HD-GYP" evidence="1">
    <location>
        <begin position="121"/>
        <end position="317"/>
    </location>
</feature>
<gene>
    <name evidence="2" type="ORF">EPA99_02945</name>
</gene>
<sequence>MGAEARVDGLEQEASALAQRPNIHCVDQFIDAAPVRDLVASEDIRDDKGRVLWTQGQPVTAEIRERLLARRLAQPLESTLAFRDGLTALELADAARALLAECEPLARLIGRNAQQVLALFGRVRFAGAPGTMLCTLSVNDRPAMRYALATGMAAAALAAMQGKAENIMLDALQAGLMRDLGELYLDPTLKGDTRKLSFEQWRSTCVHPIVSAALLRDAGVYADQAILAIREHHERLDGTGFPGGLIEHRISPLGRLLLTADMLAGILISEGHAALRAQLALRLIPGQFPRDAMALASERLRVDMRQVRIEVDLPKLERIADDVLQGLQRARKEAALLESLSSLSDSERRLAARLRLQSVQFEMALHDSGAMTALGHQRSALAGDREIVSELYLVVREMSWRLPGLRRHVELSVREHARDPAYWSGLLNALRIDIDPAAVDAA</sequence>
<keyword evidence="3" id="KW-1185">Reference proteome</keyword>
<dbReference type="RefSeq" id="WP_129469672.1">
    <property type="nucleotide sequence ID" value="NZ_SAWZ01000001.1"/>
</dbReference>
<dbReference type="CDD" id="cd00077">
    <property type="entry name" value="HDc"/>
    <property type="match status" value="1"/>
</dbReference>
<dbReference type="Gene3D" id="1.10.3210.10">
    <property type="entry name" value="Hypothetical protein af1432"/>
    <property type="match status" value="1"/>
</dbReference>
<proteinExistence type="predicted"/>
<dbReference type="EMBL" id="SAWZ01000001">
    <property type="protein sequence ID" value="RXR08781.1"/>
    <property type="molecule type" value="Genomic_DNA"/>
</dbReference>
<dbReference type="AlphaFoldDB" id="A0A4Q1K139"/>
<dbReference type="PROSITE" id="PS51832">
    <property type="entry name" value="HD_GYP"/>
    <property type="match status" value="1"/>
</dbReference>
<protein>
    <submittedName>
        <fullName evidence="2">Metal-dependent phosphohydrolase</fullName>
    </submittedName>
</protein>
<evidence type="ECO:0000259" key="1">
    <source>
        <dbReference type="PROSITE" id="PS51832"/>
    </source>
</evidence>
<dbReference type="PANTHER" id="PTHR43155:SF2">
    <property type="entry name" value="CYCLIC DI-GMP PHOSPHODIESTERASE PA4108"/>
    <property type="match status" value="1"/>
</dbReference>
<organism evidence="2 3">
    <name type="scientific">Pseudoxanthomonas composti</name>
    <dbReference type="NCBI Taxonomy" id="2137479"/>
    <lineage>
        <taxon>Bacteria</taxon>
        <taxon>Pseudomonadati</taxon>
        <taxon>Pseudomonadota</taxon>
        <taxon>Gammaproteobacteria</taxon>
        <taxon>Lysobacterales</taxon>
        <taxon>Lysobacteraceae</taxon>
        <taxon>Pseudoxanthomonas</taxon>
    </lineage>
</organism>
<dbReference type="SUPFAM" id="SSF109604">
    <property type="entry name" value="HD-domain/PDEase-like"/>
    <property type="match status" value="1"/>
</dbReference>
<comment type="caution">
    <text evidence="2">The sequence shown here is derived from an EMBL/GenBank/DDBJ whole genome shotgun (WGS) entry which is preliminary data.</text>
</comment>
<name>A0A4Q1K139_9GAMM</name>
<dbReference type="PANTHER" id="PTHR43155">
    <property type="entry name" value="CYCLIC DI-GMP PHOSPHODIESTERASE PA4108-RELATED"/>
    <property type="match status" value="1"/>
</dbReference>
<dbReference type="Proteomes" id="UP000289784">
    <property type="component" value="Unassembled WGS sequence"/>
</dbReference>
<keyword evidence="2" id="KW-0378">Hydrolase</keyword>
<dbReference type="GO" id="GO:0008081">
    <property type="term" value="F:phosphoric diester hydrolase activity"/>
    <property type="evidence" value="ECO:0007669"/>
    <property type="project" value="UniProtKB-ARBA"/>
</dbReference>
<evidence type="ECO:0000313" key="3">
    <source>
        <dbReference type="Proteomes" id="UP000289784"/>
    </source>
</evidence>
<accession>A0A4Q1K139</accession>
<dbReference type="InterPro" id="IPR003607">
    <property type="entry name" value="HD/PDEase_dom"/>
</dbReference>
<evidence type="ECO:0000313" key="2">
    <source>
        <dbReference type="EMBL" id="RXR08781.1"/>
    </source>
</evidence>
<reference evidence="2 3" key="1">
    <citation type="submission" date="2019-01" db="EMBL/GenBank/DDBJ databases">
        <title>Pseudoxanthomonas composti sp. nov., isolated from compost.</title>
        <authorList>
            <person name="Yang G."/>
        </authorList>
    </citation>
    <scope>NUCLEOTIDE SEQUENCE [LARGE SCALE GENOMIC DNA]</scope>
    <source>
        <strain evidence="2 3">GSS15</strain>
    </source>
</reference>
<dbReference type="InterPro" id="IPR037522">
    <property type="entry name" value="HD_GYP_dom"/>
</dbReference>
<dbReference type="OrthoDB" id="9780948at2"/>
<dbReference type="Pfam" id="PF13487">
    <property type="entry name" value="HD_5"/>
    <property type="match status" value="1"/>
</dbReference>